<reference evidence="1" key="1">
    <citation type="submission" date="2018-02" db="EMBL/GenBank/DDBJ databases">
        <authorList>
            <person name="Cohen D.B."/>
            <person name="Kent A.D."/>
        </authorList>
    </citation>
    <scope>NUCLEOTIDE SEQUENCE</scope>
</reference>
<organism evidence="1">
    <name type="scientific">Fagus sylvatica</name>
    <name type="common">Beechnut</name>
    <dbReference type="NCBI Taxonomy" id="28930"/>
    <lineage>
        <taxon>Eukaryota</taxon>
        <taxon>Viridiplantae</taxon>
        <taxon>Streptophyta</taxon>
        <taxon>Embryophyta</taxon>
        <taxon>Tracheophyta</taxon>
        <taxon>Spermatophyta</taxon>
        <taxon>Magnoliopsida</taxon>
        <taxon>eudicotyledons</taxon>
        <taxon>Gunneridae</taxon>
        <taxon>Pentapetalae</taxon>
        <taxon>rosids</taxon>
        <taxon>fabids</taxon>
        <taxon>Fagales</taxon>
        <taxon>Fagaceae</taxon>
        <taxon>Fagus</taxon>
    </lineage>
</organism>
<dbReference type="AlphaFoldDB" id="A0A2N9HTL0"/>
<evidence type="ECO:0000313" key="1">
    <source>
        <dbReference type="EMBL" id="SPD15682.1"/>
    </source>
</evidence>
<gene>
    <name evidence="1" type="ORF">FSB_LOCUS43564</name>
</gene>
<accession>A0A2N9HTL0</accession>
<protein>
    <submittedName>
        <fullName evidence="1">Uncharacterized protein</fullName>
    </submittedName>
</protein>
<sequence length="121" mass="13177">MVRLSFTLSTRGLKRVTLLHEQLIGEAEAIGAIKAIGEGIIGSEIVVEAFLLGGPVEELGGEGGVRLEFEDFGDKVESDATELVEFKDYGWAPMVLVLTEGVSDESSDGERRRREELLLKV</sequence>
<dbReference type="EMBL" id="OIVN01004135">
    <property type="protein sequence ID" value="SPD15682.1"/>
    <property type="molecule type" value="Genomic_DNA"/>
</dbReference>
<proteinExistence type="predicted"/>
<name>A0A2N9HTL0_FAGSY</name>